<evidence type="ECO:0000256" key="2">
    <source>
        <dbReference type="SAM" id="MobiDB-lite"/>
    </source>
</evidence>
<dbReference type="InParanoid" id="K1RPW4"/>
<sequence>MNTQEESLVEKSENMKCVEGKKYFNIVFDDNKAELEEKVDCLVIFNDSRESLHAENPLDEIEVTKENLEQFSENCDKLLEERKSENKSDPPIELLGDGLMNRKSVDLSCKSNYAQRAEQLEVRFDENERRSLIISELKSGNTSPVIEGETYERESPASGRSSKEATRVKSIETCPLVSESRNSTCPSSPRNNNPQKKSRENKSEGDICTESGLKAHVLQTAKRSKNPKRFSGSTSYEDSDESVVSIAKIQSDKEPCSSDLGLSSLYSTIGTTTEGTVSSAPYSDESVYTVLDPGLSISTNTYDIGSGNSRGRVPRPKARPDILVIDHPQQESGRNRVPVFLRAEAVLQNGELEVVVKDERNSCPNNVNIKVMVLHGPAKKRTSSKFSAYKVVPRLPRAPTVDRDIVKHRAMRPPFNTHVNPEAAERHRRHFGLE</sequence>
<feature type="compositionally biased region" description="Polar residues" evidence="2">
    <location>
        <begin position="179"/>
        <end position="195"/>
    </location>
</feature>
<feature type="region of interest" description="Disordered" evidence="2">
    <location>
        <begin position="142"/>
        <end position="211"/>
    </location>
</feature>
<dbReference type="EMBL" id="JH816987">
    <property type="protein sequence ID" value="EKC36426.1"/>
    <property type="molecule type" value="Genomic_DNA"/>
</dbReference>
<feature type="compositionally biased region" description="Basic and acidic residues" evidence="2">
    <location>
        <begin position="150"/>
        <end position="170"/>
    </location>
</feature>
<feature type="coiled-coil region" evidence="1">
    <location>
        <begin position="61"/>
        <end position="130"/>
    </location>
</feature>
<name>K1RPW4_MAGGI</name>
<evidence type="ECO:0000256" key="1">
    <source>
        <dbReference type="SAM" id="Coils"/>
    </source>
</evidence>
<feature type="region of interest" description="Disordered" evidence="2">
    <location>
        <begin position="413"/>
        <end position="434"/>
    </location>
</feature>
<dbReference type="HOGENOM" id="CLU_632005_0_0_1"/>
<accession>K1RPW4</accession>
<proteinExistence type="predicted"/>
<reference evidence="3" key="1">
    <citation type="journal article" date="2012" name="Nature">
        <title>The oyster genome reveals stress adaptation and complexity of shell formation.</title>
        <authorList>
            <person name="Zhang G."/>
            <person name="Fang X."/>
            <person name="Guo X."/>
            <person name="Li L."/>
            <person name="Luo R."/>
            <person name="Xu F."/>
            <person name="Yang P."/>
            <person name="Zhang L."/>
            <person name="Wang X."/>
            <person name="Qi H."/>
            <person name="Xiong Z."/>
            <person name="Que H."/>
            <person name="Xie Y."/>
            <person name="Holland P.W."/>
            <person name="Paps J."/>
            <person name="Zhu Y."/>
            <person name="Wu F."/>
            <person name="Chen Y."/>
            <person name="Wang J."/>
            <person name="Peng C."/>
            <person name="Meng J."/>
            <person name="Yang L."/>
            <person name="Liu J."/>
            <person name="Wen B."/>
            <person name="Zhang N."/>
            <person name="Huang Z."/>
            <person name="Zhu Q."/>
            <person name="Feng Y."/>
            <person name="Mount A."/>
            <person name="Hedgecock D."/>
            <person name="Xu Z."/>
            <person name="Liu Y."/>
            <person name="Domazet-Loso T."/>
            <person name="Du Y."/>
            <person name="Sun X."/>
            <person name="Zhang S."/>
            <person name="Liu B."/>
            <person name="Cheng P."/>
            <person name="Jiang X."/>
            <person name="Li J."/>
            <person name="Fan D."/>
            <person name="Wang W."/>
            <person name="Fu W."/>
            <person name="Wang T."/>
            <person name="Wang B."/>
            <person name="Zhang J."/>
            <person name="Peng Z."/>
            <person name="Li Y."/>
            <person name="Li N."/>
            <person name="Wang J."/>
            <person name="Chen M."/>
            <person name="He Y."/>
            <person name="Tan F."/>
            <person name="Song X."/>
            <person name="Zheng Q."/>
            <person name="Huang R."/>
            <person name="Yang H."/>
            <person name="Du X."/>
            <person name="Chen L."/>
            <person name="Yang M."/>
            <person name="Gaffney P.M."/>
            <person name="Wang S."/>
            <person name="Luo L."/>
            <person name="She Z."/>
            <person name="Ming Y."/>
            <person name="Huang W."/>
            <person name="Zhang S."/>
            <person name="Huang B."/>
            <person name="Zhang Y."/>
            <person name="Qu T."/>
            <person name="Ni P."/>
            <person name="Miao G."/>
            <person name="Wang J."/>
            <person name="Wang Q."/>
            <person name="Steinberg C.E."/>
            <person name="Wang H."/>
            <person name="Li N."/>
            <person name="Qian L."/>
            <person name="Zhang G."/>
            <person name="Li Y."/>
            <person name="Yang H."/>
            <person name="Liu X."/>
            <person name="Wang J."/>
            <person name="Yin Y."/>
            <person name="Wang J."/>
        </authorList>
    </citation>
    <scope>NUCLEOTIDE SEQUENCE [LARGE SCALE GENOMIC DNA]</scope>
    <source>
        <strain evidence="3">05x7-T-G4-1.051#20</strain>
    </source>
</reference>
<organism evidence="3">
    <name type="scientific">Magallana gigas</name>
    <name type="common">Pacific oyster</name>
    <name type="synonym">Crassostrea gigas</name>
    <dbReference type="NCBI Taxonomy" id="29159"/>
    <lineage>
        <taxon>Eukaryota</taxon>
        <taxon>Metazoa</taxon>
        <taxon>Spiralia</taxon>
        <taxon>Lophotrochozoa</taxon>
        <taxon>Mollusca</taxon>
        <taxon>Bivalvia</taxon>
        <taxon>Autobranchia</taxon>
        <taxon>Pteriomorphia</taxon>
        <taxon>Ostreida</taxon>
        <taxon>Ostreoidea</taxon>
        <taxon>Ostreidae</taxon>
        <taxon>Magallana</taxon>
    </lineage>
</organism>
<keyword evidence="1" id="KW-0175">Coiled coil</keyword>
<dbReference type="AlphaFoldDB" id="K1RPW4"/>
<gene>
    <name evidence="3" type="ORF">CGI_10010583</name>
</gene>
<protein>
    <submittedName>
        <fullName evidence="3">Uncharacterized protein</fullName>
    </submittedName>
</protein>
<evidence type="ECO:0000313" key="3">
    <source>
        <dbReference type="EMBL" id="EKC36426.1"/>
    </source>
</evidence>